<dbReference type="EMBL" id="AQPN01000145">
    <property type="protein sequence ID" value="EOR92643.1"/>
    <property type="molecule type" value="Genomic_DNA"/>
</dbReference>
<evidence type="ECO:0000313" key="1">
    <source>
        <dbReference type="EMBL" id="EOR92643.1"/>
    </source>
</evidence>
<protein>
    <submittedName>
        <fullName evidence="1">Uncharacterized protein</fullName>
    </submittedName>
</protein>
<dbReference type="RefSeq" id="WP_016197373.1">
    <property type="nucleotide sequence ID" value="NZ_AQPN01000145.1"/>
</dbReference>
<dbReference type="AlphaFoldDB" id="R9GLS0"/>
<evidence type="ECO:0000313" key="2">
    <source>
        <dbReference type="Proteomes" id="UP000014174"/>
    </source>
</evidence>
<dbReference type="STRING" id="1150600.ADIARSV_4155"/>
<sequence>MIFNLEFLPIFIENFNSITNPKWPAKIKKGSLNGEVICTTDFFAPAAAVANYKLADNEGEDSLFTILLMVVSLSEKATGCYKFAQVLAAGAIQYLGSKLEAGLLCIQLYNI</sequence>
<organism evidence="1 2">
    <name type="scientific">Arcticibacter svalbardensis MN12-7</name>
    <dbReference type="NCBI Taxonomy" id="1150600"/>
    <lineage>
        <taxon>Bacteria</taxon>
        <taxon>Pseudomonadati</taxon>
        <taxon>Bacteroidota</taxon>
        <taxon>Sphingobacteriia</taxon>
        <taxon>Sphingobacteriales</taxon>
        <taxon>Sphingobacteriaceae</taxon>
        <taxon>Arcticibacter</taxon>
    </lineage>
</organism>
<name>R9GLS0_9SPHI</name>
<comment type="caution">
    <text evidence="1">The sequence shown here is derived from an EMBL/GenBank/DDBJ whole genome shotgun (WGS) entry which is preliminary data.</text>
</comment>
<accession>R9GLS0</accession>
<keyword evidence="2" id="KW-1185">Reference proteome</keyword>
<gene>
    <name evidence="1" type="ORF">ADIARSV_4155</name>
</gene>
<reference evidence="1 2" key="1">
    <citation type="journal article" date="2013" name="Genome Announc.">
        <title>Draft Genome Sequence of Arcticibacter svalbardensis Strain MN12-7T, a Member of the Family Sphingobacteriaceae Isolated from an Arctic Soil Sample.</title>
        <authorList>
            <person name="Shivaji S."/>
            <person name="Ara S."/>
            <person name="Prasad S."/>
            <person name="Manasa B.P."/>
            <person name="Begum Z."/>
            <person name="Singh A."/>
            <person name="Kumar Pinnaka A."/>
        </authorList>
    </citation>
    <scope>NUCLEOTIDE SEQUENCE [LARGE SCALE GENOMIC DNA]</scope>
    <source>
        <strain evidence="1 2">MN12-7</strain>
    </source>
</reference>
<proteinExistence type="predicted"/>
<dbReference type="Proteomes" id="UP000014174">
    <property type="component" value="Unassembled WGS sequence"/>
</dbReference>